<accession>A0A2P2Q5K6</accession>
<name>A0A2P2Q5K6_RHIMU</name>
<dbReference type="EMBL" id="GGEC01081685">
    <property type="protein sequence ID" value="MBX62169.1"/>
    <property type="molecule type" value="Transcribed_RNA"/>
</dbReference>
<keyword evidence="1" id="KW-0472">Membrane</keyword>
<evidence type="ECO:0000313" key="2">
    <source>
        <dbReference type="EMBL" id="MBX62169.1"/>
    </source>
</evidence>
<keyword evidence="1" id="KW-0812">Transmembrane</keyword>
<feature type="transmembrane region" description="Helical" evidence="1">
    <location>
        <begin position="67"/>
        <end position="89"/>
    </location>
</feature>
<reference evidence="2" key="1">
    <citation type="submission" date="2018-02" db="EMBL/GenBank/DDBJ databases">
        <title>Rhizophora mucronata_Transcriptome.</title>
        <authorList>
            <person name="Meera S.P."/>
            <person name="Sreeshan A."/>
            <person name="Augustine A."/>
        </authorList>
    </citation>
    <scope>NUCLEOTIDE SEQUENCE</scope>
    <source>
        <tissue evidence="2">Leaf</tissue>
    </source>
</reference>
<protein>
    <submittedName>
        <fullName evidence="2">Uncharacterized protein</fullName>
    </submittedName>
</protein>
<evidence type="ECO:0000256" key="1">
    <source>
        <dbReference type="SAM" id="Phobius"/>
    </source>
</evidence>
<keyword evidence="1" id="KW-1133">Transmembrane helix</keyword>
<sequence length="104" mass="12641">MKDLDSMSEILKRKSFYLLNQITLENKKMELSTNFITDHDPICAYVNKVVLSLPLLFYFILREGHYFYLRLHDCCKFGFLYLISIVIPWHDQNWWIRMYSSHNL</sequence>
<organism evidence="2">
    <name type="scientific">Rhizophora mucronata</name>
    <name type="common">Asiatic mangrove</name>
    <dbReference type="NCBI Taxonomy" id="61149"/>
    <lineage>
        <taxon>Eukaryota</taxon>
        <taxon>Viridiplantae</taxon>
        <taxon>Streptophyta</taxon>
        <taxon>Embryophyta</taxon>
        <taxon>Tracheophyta</taxon>
        <taxon>Spermatophyta</taxon>
        <taxon>Magnoliopsida</taxon>
        <taxon>eudicotyledons</taxon>
        <taxon>Gunneridae</taxon>
        <taxon>Pentapetalae</taxon>
        <taxon>rosids</taxon>
        <taxon>fabids</taxon>
        <taxon>Malpighiales</taxon>
        <taxon>Rhizophoraceae</taxon>
        <taxon>Rhizophora</taxon>
    </lineage>
</organism>
<feature type="transmembrane region" description="Helical" evidence="1">
    <location>
        <begin position="42"/>
        <end position="61"/>
    </location>
</feature>
<dbReference type="AlphaFoldDB" id="A0A2P2Q5K6"/>
<proteinExistence type="predicted"/>